<protein>
    <submittedName>
        <fullName evidence="1">Uncharacterized protein</fullName>
    </submittedName>
</protein>
<proteinExistence type="predicted"/>
<dbReference type="EMBL" id="CDSC02000179">
    <property type="protein sequence ID" value="SEH76571.1"/>
    <property type="molecule type" value="Genomic_DNA"/>
</dbReference>
<name>A0A1H6KX36_9GAMM</name>
<evidence type="ECO:0000313" key="2">
    <source>
        <dbReference type="Proteomes" id="UP000198988"/>
    </source>
</evidence>
<accession>A0A1H6KX36</accession>
<reference evidence="2" key="1">
    <citation type="submission" date="2016-06" db="EMBL/GenBank/DDBJ databases">
        <authorList>
            <person name="Petersen J."/>
            <person name="Sayavedra L."/>
        </authorList>
    </citation>
    <scope>NUCLEOTIDE SEQUENCE [LARGE SCALE GENOMIC DNA]</scope>
    <source>
        <strain evidence="2">BazSymA</strain>
    </source>
</reference>
<organism evidence="1 2">
    <name type="scientific">Bathymodiolus azoricus thioautotrophic gill symbiont</name>
    <dbReference type="NCBI Taxonomy" id="235205"/>
    <lineage>
        <taxon>Bacteria</taxon>
        <taxon>Pseudomonadati</taxon>
        <taxon>Pseudomonadota</taxon>
        <taxon>Gammaproteobacteria</taxon>
        <taxon>sulfur-oxidizing symbionts</taxon>
    </lineage>
</organism>
<sequence>MSCSANKTTMPLNYQPLSLAQVVLLSRVSQRMIIVVTQSPMQVMSTAMD</sequence>
<gene>
    <name evidence="1" type="ORF">BAZSYMA_ACONTIG06588_8</name>
</gene>
<dbReference type="Proteomes" id="UP000198988">
    <property type="component" value="Unassembled WGS sequence"/>
</dbReference>
<dbReference type="AlphaFoldDB" id="A0A1H6KX36"/>
<evidence type="ECO:0000313" key="1">
    <source>
        <dbReference type="EMBL" id="SEH76571.1"/>
    </source>
</evidence>